<dbReference type="AlphaFoldDB" id="A0A5B9QCP1"/>
<dbReference type="Proteomes" id="UP000323917">
    <property type="component" value="Chromosome"/>
</dbReference>
<dbReference type="KEGG" id="bgok:Pr1d_26880"/>
<dbReference type="RefSeq" id="WP_148073912.1">
    <property type="nucleotide sequence ID" value="NZ_CP042913.1"/>
</dbReference>
<gene>
    <name evidence="1" type="ORF">Pr1d_26880</name>
</gene>
<evidence type="ECO:0008006" key="3">
    <source>
        <dbReference type="Google" id="ProtNLM"/>
    </source>
</evidence>
<protein>
    <recommendedName>
        <fullName evidence="3">Secreted protein</fullName>
    </recommendedName>
</protein>
<evidence type="ECO:0000313" key="1">
    <source>
        <dbReference type="EMBL" id="QEG35390.1"/>
    </source>
</evidence>
<sequence>MAPTSVQPAICVLFGMVANSLLWGATVDSKTFGQTQRAWGGTMLAEPIPHQPEVLHDHWVEIAEPLELDAMLMKDEQLRVANLASETTAIASDLDLIESDQPSLPPGTRDGVFQKLLLTGTYLPQLDSDSLGWGDLEAAVVLGFPFLRRDTPLIITPRYGVHYLDGAANFDLPDKLFDASIEFRHLRKFGDGPWAMDAAVTLGHYSDYESDDADAFRVSGRGLAVYESSPQAKWVGGVAYLNRAGATFLPVAGVIYEPYPDVSYELILPRPRFWWLLPGSDRQTGDERWVFVGGEFGGGVWSIVRPATGMQDLLSYRDFRVVLGYQHKLPSGMSATAELGYVFGRELEFSSPSPDVSLDDSMFARLGLQF</sequence>
<accession>A0A5B9QCP1</accession>
<keyword evidence="2" id="KW-1185">Reference proteome</keyword>
<dbReference type="EMBL" id="CP042913">
    <property type="protein sequence ID" value="QEG35390.1"/>
    <property type="molecule type" value="Genomic_DNA"/>
</dbReference>
<proteinExistence type="predicted"/>
<organism evidence="1 2">
    <name type="scientific">Bythopirellula goksoeyrii</name>
    <dbReference type="NCBI Taxonomy" id="1400387"/>
    <lineage>
        <taxon>Bacteria</taxon>
        <taxon>Pseudomonadati</taxon>
        <taxon>Planctomycetota</taxon>
        <taxon>Planctomycetia</taxon>
        <taxon>Pirellulales</taxon>
        <taxon>Lacipirellulaceae</taxon>
        <taxon>Bythopirellula</taxon>
    </lineage>
</organism>
<evidence type="ECO:0000313" key="2">
    <source>
        <dbReference type="Proteomes" id="UP000323917"/>
    </source>
</evidence>
<name>A0A5B9QCP1_9BACT</name>
<reference evidence="1 2" key="1">
    <citation type="submission" date="2019-08" db="EMBL/GenBank/DDBJ databases">
        <title>Deep-cultivation of Planctomycetes and their phenomic and genomic characterization uncovers novel biology.</title>
        <authorList>
            <person name="Wiegand S."/>
            <person name="Jogler M."/>
            <person name="Boedeker C."/>
            <person name="Pinto D."/>
            <person name="Vollmers J."/>
            <person name="Rivas-Marin E."/>
            <person name="Kohn T."/>
            <person name="Peeters S.H."/>
            <person name="Heuer A."/>
            <person name="Rast P."/>
            <person name="Oberbeckmann S."/>
            <person name="Bunk B."/>
            <person name="Jeske O."/>
            <person name="Meyerdierks A."/>
            <person name="Storesund J.E."/>
            <person name="Kallscheuer N."/>
            <person name="Luecker S."/>
            <person name="Lage O.M."/>
            <person name="Pohl T."/>
            <person name="Merkel B.J."/>
            <person name="Hornburger P."/>
            <person name="Mueller R.-W."/>
            <person name="Bruemmer F."/>
            <person name="Labrenz M."/>
            <person name="Spormann A.M."/>
            <person name="Op den Camp H."/>
            <person name="Overmann J."/>
            <person name="Amann R."/>
            <person name="Jetten M.S.M."/>
            <person name="Mascher T."/>
            <person name="Medema M.H."/>
            <person name="Devos D.P."/>
            <person name="Kaster A.-K."/>
            <person name="Ovreas L."/>
            <person name="Rohde M."/>
            <person name="Galperin M.Y."/>
            <person name="Jogler C."/>
        </authorList>
    </citation>
    <scope>NUCLEOTIDE SEQUENCE [LARGE SCALE GENOMIC DNA]</scope>
    <source>
        <strain evidence="1 2">Pr1d</strain>
    </source>
</reference>
<dbReference type="OrthoDB" id="249490at2"/>